<reference evidence="1 2" key="2">
    <citation type="journal article" date="2017" name="Nature">
        <title>The Apostasia genome and the evolution of orchids.</title>
        <authorList>
            <person name="Zhang G.Q."/>
            <person name="Liu K.W."/>
            <person name="Li Z."/>
            <person name="Lohaus R."/>
            <person name="Hsiao Y.Y."/>
            <person name="Niu S.C."/>
            <person name="Wang J.Y."/>
            <person name="Lin Y.C."/>
            <person name="Xu Q."/>
            <person name="Chen L.J."/>
            <person name="Yoshida K."/>
            <person name="Fujiwara S."/>
            <person name="Wang Z.W."/>
            <person name="Zhang Y.Q."/>
            <person name="Mitsuda N."/>
            <person name="Wang M."/>
            <person name="Liu G.H."/>
            <person name="Pecoraro L."/>
            <person name="Huang H.X."/>
            <person name="Xiao X.J."/>
            <person name="Lin M."/>
            <person name="Wu X.Y."/>
            <person name="Wu W.L."/>
            <person name="Chen Y.Y."/>
            <person name="Chang S.B."/>
            <person name="Sakamoto S."/>
            <person name="Ohme-Takagi M."/>
            <person name="Yagi M."/>
            <person name="Zeng S.J."/>
            <person name="Shen C.Y."/>
            <person name="Yeh C.M."/>
            <person name="Luo Y.B."/>
            <person name="Tsai W.C."/>
            <person name="Van de Peer Y."/>
            <person name="Liu Z.J."/>
        </authorList>
    </citation>
    <scope>NUCLEOTIDE SEQUENCE [LARGE SCALE GENOMIC DNA]</scope>
    <source>
        <tissue evidence="1">The whole plant</tissue>
    </source>
</reference>
<evidence type="ECO:0000313" key="1">
    <source>
        <dbReference type="EMBL" id="PKU62406.1"/>
    </source>
</evidence>
<sequence>MPDWWCQGNLMPSNESVYARQVPGLMEISVYKLSIHVLLAFSCAMATVMRYLQTEQLLMPFFQRKARLDYFDGKTRLDYFDEFYCCFNFRLLRTSSSWVT</sequence>
<name>A0A2I0VG60_9ASPA</name>
<dbReference type="Proteomes" id="UP000233837">
    <property type="component" value="Unassembled WGS sequence"/>
</dbReference>
<proteinExistence type="predicted"/>
<evidence type="ECO:0000313" key="2">
    <source>
        <dbReference type="Proteomes" id="UP000233837"/>
    </source>
</evidence>
<dbReference type="EMBL" id="KZ503662">
    <property type="protein sequence ID" value="PKU62406.1"/>
    <property type="molecule type" value="Genomic_DNA"/>
</dbReference>
<protein>
    <submittedName>
        <fullName evidence="1">Uncharacterized protein</fullName>
    </submittedName>
</protein>
<accession>A0A2I0VG60</accession>
<dbReference type="AlphaFoldDB" id="A0A2I0VG60"/>
<organism evidence="1 2">
    <name type="scientific">Dendrobium catenatum</name>
    <dbReference type="NCBI Taxonomy" id="906689"/>
    <lineage>
        <taxon>Eukaryota</taxon>
        <taxon>Viridiplantae</taxon>
        <taxon>Streptophyta</taxon>
        <taxon>Embryophyta</taxon>
        <taxon>Tracheophyta</taxon>
        <taxon>Spermatophyta</taxon>
        <taxon>Magnoliopsida</taxon>
        <taxon>Liliopsida</taxon>
        <taxon>Asparagales</taxon>
        <taxon>Orchidaceae</taxon>
        <taxon>Epidendroideae</taxon>
        <taxon>Malaxideae</taxon>
        <taxon>Dendrobiinae</taxon>
        <taxon>Dendrobium</taxon>
    </lineage>
</organism>
<gene>
    <name evidence="1" type="ORF">MA16_Dca026091</name>
</gene>
<reference evidence="1 2" key="1">
    <citation type="journal article" date="2016" name="Sci. Rep.">
        <title>The Dendrobium catenatum Lindl. genome sequence provides insights into polysaccharide synthase, floral development and adaptive evolution.</title>
        <authorList>
            <person name="Zhang G.Q."/>
            <person name="Xu Q."/>
            <person name="Bian C."/>
            <person name="Tsai W.C."/>
            <person name="Yeh C.M."/>
            <person name="Liu K.W."/>
            <person name="Yoshida K."/>
            <person name="Zhang L.S."/>
            <person name="Chang S.B."/>
            <person name="Chen F."/>
            <person name="Shi Y."/>
            <person name="Su Y.Y."/>
            <person name="Zhang Y.Q."/>
            <person name="Chen L.J."/>
            <person name="Yin Y."/>
            <person name="Lin M."/>
            <person name="Huang H."/>
            <person name="Deng H."/>
            <person name="Wang Z.W."/>
            <person name="Zhu S.L."/>
            <person name="Zhao X."/>
            <person name="Deng C."/>
            <person name="Niu S.C."/>
            <person name="Huang J."/>
            <person name="Wang M."/>
            <person name="Liu G.H."/>
            <person name="Yang H.J."/>
            <person name="Xiao X.J."/>
            <person name="Hsiao Y.Y."/>
            <person name="Wu W.L."/>
            <person name="Chen Y.Y."/>
            <person name="Mitsuda N."/>
            <person name="Ohme-Takagi M."/>
            <person name="Luo Y.B."/>
            <person name="Van de Peer Y."/>
            <person name="Liu Z.J."/>
        </authorList>
    </citation>
    <scope>NUCLEOTIDE SEQUENCE [LARGE SCALE GENOMIC DNA]</scope>
    <source>
        <tissue evidence="1">The whole plant</tissue>
    </source>
</reference>
<keyword evidence="2" id="KW-1185">Reference proteome</keyword>